<protein>
    <recommendedName>
        <fullName evidence="1">Bet v I/Major latex protein domain-containing protein</fullName>
    </recommendedName>
</protein>
<dbReference type="SUPFAM" id="SSF55961">
    <property type="entry name" value="Bet v1-like"/>
    <property type="match status" value="1"/>
</dbReference>
<keyword evidence="3" id="KW-1185">Reference proteome</keyword>
<evidence type="ECO:0000313" key="2">
    <source>
        <dbReference type="EMBL" id="KAJ9549252.1"/>
    </source>
</evidence>
<dbReference type="Pfam" id="PF00407">
    <property type="entry name" value="Bet_v_1"/>
    <property type="match status" value="1"/>
</dbReference>
<dbReference type="SMART" id="SM01037">
    <property type="entry name" value="Bet_v_1"/>
    <property type="match status" value="1"/>
</dbReference>
<evidence type="ECO:0000259" key="1">
    <source>
        <dbReference type="SMART" id="SM01037"/>
    </source>
</evidence>
<dbReference type="Proteomes" id="UP001172457">
    <property type="component" value="Chromosome 5"/>
</dbReference>
<proteinExistence type="predicted"/>
<dbReference type="GO" id="GO:0006952">
    <property type="term" value="P:defense response"/>
    <property type="evidence" value="ECO:0007669"/>
    <property type="project" value="InterPro"/>
</dbReference>
<name>A0AA38TD90_9ASTR</name>
<dbReference type="Gene3D" id="3.30.530.20">
    <property type="match status" value="1"/>
</dbReference>
<gene>
    <name evidence="2" type="ORF">OSB04_021795</name>
</gene>
<comment type="caution">
    <text evidence="2">The sequence shown here is derived from an EMBL/GenBank/DDBJ whole genome shotgun (WGS) entry which is preliminary data.</text>
</comment>
<dbReference type="InterPro" id="IPR000916">
    <property type="entry name" value="Bet_v_I/MLP"/>
</dbReference>
<organism evidence="2 3">
    <name type="scientific">Centaurea solstitialis</name>
    <name type="common">yellow star-thistle</name>
    <dbReference type="NCBI Taxonomy" id="347529"/>
    <lineage>
        <taxon>Eukaryota</taxon>
        <taxon>Viridiplantae</taxon>
        <taxon>Streptophyta</taxon>
        <taxon>Embryophyta</taxon>
        <taxon>Tracheophyta</taxon>
        <taxon>Spermatophyta</taxon>
        <taxon>Magnoliopsida</taxon>
        <taxon>eudicotyledons</taxon>
        <taxon>Gunneridae</taxon>
        <taxon>Pentapetalae</taxon>
        <taxon>asterids</taxon>
        <taxon>campanulids</taxon>
        <taxon>Asterales</taxon>
        <taxon>Asteraceae</taxon>
        <taxon>Carduoideae</taxon>
        <taxon>Cardueae</taxon>
        <taxon>Centaureinae</taxon>
        <taxon>Centaurea</taxon>
    </lineage>
</organism>
<dbReference type="CDD" id="cd07816">
    <property type="entry name" value="Bet_v1-like"/>
    <property type="match status" value="1"/>
</dbReference>
<evidence type="ECO:0000313" key="3">
    <source>
        <dbReference type="Proteomes" id="UP001172457"/>
    </source>
</evidence>
<dbReference type="InterPro" id="IPR023393">
    <property type="entry name" value="START-like_dom_sf"/>
</dbReference>
<dbReference type="EMBL" id="JARYMX010000005">
    <property type="protein sequence ID" value="KAJ9549252.1"/>
    <property type="molecule type" value="Genomic_DNA"/>
</dbReference>
<dbReference type="AlphaFoldDB" id="A0AA38TD90"/>
<dbReference type="PANTHER" id="PTHR31907">
    <property type="entry name" value="MLP-LIKE PROTEIN 423"/>
    <property type="match status" value="1"/>
</dbReference>
<feature type="domain" description="Bet v I/Major latex protein" evidence="1">
    <location>
        <begin position="70"/>
        <end position="219"/>
    </location>
</feature>
<accession>A0AA38TD90</accession>
<sequence>MGQACPSLVLLSSGVFYIDVCQTWDKPVLSCPVLSCPAYQTHPKAPSVQVYPCIKGKNLLGLISQIEEMAITGKLVREFDIKGGGNFLHHIFKQKANEIATISPNKVQSCDLVSGQWGAPGSVISWRYIHDGKVNTAKEIIEAADDETQTIVYKVIEGDVMQVYDALTLTVHFEETGNKHLGVWSVDFQKANASIPDPTPYLDLLCDLTKDMDAYNLKLQAAA</sequence>
<dbReference type="InterPro" id="IPR051761">
    <property type="entry name" value="MLP-like_ligand-binding"/>
</dbReference>
<reference evidence="2" key="1">
    <citation type="submission" date="2023-03" db="EMBL/GenBank/DDBJ databases">
        <title>Chromosome-scale reference genome and RAD-based genetic map of yellow starthistle (Centaurea solstitialis) reveal putative structural variation and QTLs associated with invader traits.</title>
        <authorList>
            <person name="Reatini B."/>
            <person name="Cang F.A."/>
            <person name="Jiang Q."/>
            <person name="Mckibben M.T.W."/>
            <person name="Barker M.S."/>
            <person name="Rieseberg L.H."/>
            <person name="Dlugosch K.M."/>
        </authorList>
    </citation>
    <scope>NUCLEOTIDE SEQUENCE</scope>
    <source>
        <strain evidence="2">CAN-66</strain>
        <tissue evidence="2">Leaf</tissue>
    </source>
</reference>